<evidence type="ECO:0000313" key="3">
    <source>
        <dbReference type="EMBL" id="MDI3387547.1"/>
    </source>
</evidence>
<dbReference type="Gene3D" id="3.40.50.1820">
    <property type="entry name" value="alpha/beta hydrolase"/>
    <property type="match status" value="1"/>
</dbReference>
<protein>
    <submittedName>
        <fullName evidence="3">Alpha/beta fold hydrolase</fullName>
    </submittedName>
</protein>
<dbReference type="PANTHER" id="PTHR46438:SF11">
    <property type="entry name" value="LIPASE-RELATED"/>
    <property type="match status" value="1"/>
</dbReference>
<dbReference type="GO" id="GO:0016787">
    <property type="term" value="F:hydrolase activity"/>
    <property type="evidence" value="ECO:0007669"/>
    <property type="project" value="UniProtKB-KW"/>
</dbReference>
<feature type="region of interest" description="Disordered" evidence="1">
    <location>
        <begin position="1"/>
        <end position="34"/>
    </location>
</feature>
<evidence type="ECO:0000259" key="2">
    <source>
        <dbReference type="Pfam" id="PF00561"/>
    </source>
</evidence>
<keyword evidence="3" id="KW-0378">Hydrolase</keyword>
<dbReference type="RefSeq" id="WP_282513872.1">
    <property type="nucleotide sequence ID" value="NZ_JASCIR010000011.1"/>
</dbReference>
<feature type="domain" description="AB hydrolase-1" evidence="2">
    <location>
        <begin position="60"/>
        <end position="300"/>
    </location>
</feature>
<comment type="caution">
    <text evidence="3">The sequence shown here is derived from an EMBL/GenBank/DDBJ whole genome shotgun (WGS) entry which is preliminary data.</text>
</comment>
<dbReference type="Proteomes" id="UP001224661">
    <property type="component" value="Unassembled WGS sequence"/>
</dbReference>
<name>A0ABT6RT22_9ACTN</name>
<gene>
    <name evidence="3" type="ORF">QIS99_15260</name>
</gene>
<dbReference type="InterPro" id="IPR000073">
    <property type="entry name" value="AB_hydrolase_1"/>
</dbReference>
<keyword evidence="4" id="KW-1185">Reference proteome</keyword>
<dbReference type="InterPro" id="IPR054676">
    <property type="entry name" value="HsaD"/>
</dbReference>
<dbReference type="SUPFAM" id="SSF53474">
    <property type="entry name" value="alpha/beta-Hydrolases"/>
    <property type="match status" value="1"/>
</dbReference>
<dbReference type="Pfam" id="PF00561">
    <property type="entry name" value="Abhydrolase_1"/>
    <property type="match status" value="1"/>
</dbReference>
<evidence type="ECO:0000256" key="1">
    <source>
        <dbReference type="SAM" id="MobiDB-lite"/>
    </source>
</evidence>
<dbReference type="PANTHER" id="PTHR46438">
    <property type="entry name" value="ALPHA/BETA-HYDROLASES SUPERFAMILY PROTEIN"/>
    <property type="match status" value="1"/>
</dbReference>
<dbReference type="EMBL" id="JASCIR010000011">
    <property type="protein sequence ID" value="MDI3387547.1"/>
    <property type="molecule type" value="Genomic_DNA"/>
</dbReference>
<evidence type="ECO:0000313" key="4">
    <source>
        <dbReference type="Proteomes" id="UP001224661"/>
    </source>
</evidence>
<sequence>MGTQGTQGTQGAQGAPGTPGEPGPQAAVHTYASTSRTAKTAAGLTLHYHEAGPQDRPDAPVVIMLHGGGPGASAWSNFGGNLPVFAEHFRTLLVDQVCFGRSDKPELDKDYFSYSADTVAALMDELGIAQAHFVGNSLGGGTSVRMALNHPGKVGKLVLMGPGGVSVNLFAPDPTEGIKRLFEFNAAPEPTKDQLRAFLGVMAYDQSIVTDELVEERWASATDPETRLGNARMGAAFADPARQEDWMLWREAHRITQPVLLTWGREDRVNPLDGALVALKTIPDARLHVFPHCGHWAQVEQADEFNRLAVDFFAH</sequence>
<dbReference type="PRINTS" id="PR00111">
    <property type="entry name" value="ABHYDROLASE"/>
</dbReference>
<reference evidence="3 4" key="1">
    <citation type="submission" date="2023-05" db="EMBL/GenBank/DDBJ databases">
        <title>Draft genome sequence of Streptomyces sp. B-S-A8 isolated from a cave soil in Thailand.</title>
        <authorList>
            <person name="Chamroensaksri N."/>
            <person name="Muangham S."/>
        </authorList>
    </citation>
    <scope>NUCLEOTIDE SEQUENCE [LARGE SCALE GENOMIC DNA]</scope>
    <source>
        <strain evidence="3 4">B-S-A8</strain>
    </source>
</reference>
<organism evidence="3 4">
    <name type="scientific">Streptomyces solicavernae</name>
    <dbReference type="NCBI Taxonomy" id="3043614"/>
    <lineage>
        <taxon>Bacteria</taxon>
        <taxon>Bacillati</taxon>
        <taxon>Actinomycetota</taxon>
        <taxon>Actinomycetes</taxon>
        <taxon>Kitasatosporales</taxon>
        <taxon>Streptomycetaceae</taxon>
        <taxon>Streptomyces</taxon>
    </lineage>
</organism>
<dbReference type="InterPro" id="IPR029058">
    <property type="entry name" value="AB_hydrolase_fold"/>
</dbReference>
<dbReference type="NCBIfam" id="NF045632">
    <property type="entry name" value="hydroxlase_HsaD"/>
    <property type="match status" value="1"/>
</dbReference>
<accession>A0ABT6RT22</accession>
<proteinExistence type="predicted"/>
<feature type="compositionally biased region" description="Low complexity" evidence="1">
    <location>
        <begin position="1"/>
        <end position="27"/>
    </location>
</feature>